<name>A0A9Q1K198_9CARY</name>
<organism evidence="1 2">
    <name type="scientific">Carnegiea gigantea</name>
    <dbReference type="NCBI Taxonomy" id="171969"/>
    <lineage>
        <taxon>Eukaryota</taxon>
        <taxon>Viridiplantae</taxon>
        <taxon>Streptophyta</taxon>
        <taxon>Embryophyta</taxon>
        <taxon>Tracheophyta</taxon>
        <taxon>Spermatophyta</taxon>
        <taxon>Magnoliopsida</taxon>
        <taxon>eudicotyledons</taxon>
        <taxon>Gunneridae</taxon>
        <taxon>Pentapetalae</taxon>
        <taxon>Caryophyllales</taxon>
        <taxon>Cactineae</taxon>
        <taxon>Cactaceae</taxon>
        <taxon>Cactoideae</taxon>
        <taxon>Echinocereeae</taxon>
        <taxon>Carnegiea</taxon>
    </lineage>
</organism>
<reference evidence="1" key="1">
    <citation type="submission" date="2022-04" db="EMBL/GenBank/DDBJ databases">
        <title>Carnegiea gigantea Genome sequencing and assembly v2.</title>
        <authorList>
            <person name="Copetti D."/>
            <person name="Sanderson M.J."/>
            <person name="Burquez A."/>
            <person name="Wojciechowski M.F."/>
        </authorList>
    </citation>
    <scope>NUCLEOTIDE SEQUENCE</scope>
    <source>
        <strain evidence="1">SGP5-SGP5p</strain>
        <tissue evidence="1">Aerial part</tissue>
    </source>
</reference>
<evidence type="ECO:0000313" key="2">
    <source>
        <dbReference type="Proteomes" id="UP001153076"/>
    </source>
</evidence>
<gene>
    <name evidence="1" type="ORF">Cgig2_023930</name>
</gene>
<dbReference type="EMBL" id="JAKOGI010000444">
    <property type="protein sequence ID" value="KAJ8434933.1"/>
    <property type="molecule type" value="Genomic_DNA"/>
</dbReference>
<keyword evidence="2" id="KW-1185">Reference proteome</keyword>
<dbReference type="AlphaFoldDB" id="A0A9Q1K198"/>
<accession>A0A9Q1K198</accession>
<dbReference type="Proteomes" id="UP001153076">
    <property type="component" value="Unassembled WGS sequence"/>
</dbReference>
<sequence>MTLLNQDKTFVELCDKWKISGNKQIPFFIVGKKQTVLGDTIERLDWNTMLRAMWTMKGGSVDQGHLPADDDELWHDIITSIDEGAIIGQCSPQPSPPVLKGTPTRAYKGKDIVHKIDNDLTPTCMPKVKKPLARADKVKEKMTESDLIHNNIQIGFEDDDSDDNSFHNDMTYDDEIQLIGDVSAMSKDEESNGSDYSLVDGDEVFNHISEDEIDYYKMVYVGGKLWELEVDGHIVLQQRDVFEDKRHFLDAFKHYLVQEGSLGLIDYEYNFLFVGIIAAIETNFPITSRRICIVHYERNFRTAYLEPKLKALMLRAANACSDWSHNTAMRAIKIENFEAY</sequence>
<comment type="caution">
    <text evidence="1">The sequence shown here is derived from an EMBL/GenBank/DDBJ whole genome shotgun (WGS) entry which is preliminary data.</text>
</comment>
<protein>
    <submittedName>
        <fullName evidence="1">Uncharacterized protein</fullName>
    </submittedName>
</protein>
<proteinExistence type="predicted"/>
<evidence type="ECO:0000313" key="1">
    <source>
        <dbReference type="EMBL" id="KAJ8434933.1"/>
    </source>
</evidence>